<dbReference type="AlphaFoldDB" id="A0A392SMI1"/>
<reference evidence="1 2" key="1">
    <citation type="journal article" date="2018" name="Front. Plant Sci.">
        <title>Red Clover (Trifolium pratense) and Zigzag Clover (T. medium) - A Picture of Genomic Similarities and Differences.</title>
        <authorList>
            <person name="Dluhosova J."/>
            <person name="Istvanek J."/>
            <person name="Nedelnik J."/>
            <person name="Repkova J."/>
        </authorList>
    </citation>
    <scope>NUCLEOTIDE SEQUENCE [LARGE SCALE GENOMIC DNA]</scope>
    <source>
        <strain evidence="2">cv. 10/8</strain>
        <tissue evidence="1">Leaf</tissue>
    </source>
</reference>
<accession>A0A392SMI1</accession>
<evidence type="ECO:0000313" key="2">
    <source>
        <dbReference type="Proteomes" id="UP000265520"/>
    </source>
</evidence>
<dbReference type="EMBL" id="LXQA010400553">
    <property type="protein sequence ID" value="MCI49394.1"/>
    <property type="molecule type" value="Genomic_DNA"/>
</dbReference>
<keyword evidence="2" id="KW-1185">Reference proteome</keyword>
<protein>
    <submittedName>
        <fullName evidence="1">Uncharacterized protein</fullName>
    </submittedName>
</protein>
<dbReference type="Proteomes" id="UP000265520">
    <property type="component" value="Unassembled WGS sequence"/>
</dbReference>
<evidence type="ECO:0000313" key="1">
    <source>
        <dbReference type="EMBL" id="MCI49394.1"/>
    </source>
</evidence>
<proteinExistence type="predicted"/>
<sequence length="72" mass="8093">ESRAAVCRRARLAKDECSLSKRLVLRVLEAVFECSPSEDFSLSLAMSRFHAEAFGLASLDLRWASLSECIRM</sequence>
<feature type="non-terminal residue" evidence="1">
    <location>
        <position position="1"/>
    </location>
</feature>
<name>A0A392SMI1_9FABA</name>
<organism evidence="1 2">
    <name type="scientific">Trifolium medium</name>
    <dbReference type="NCBI Taxonomy" id="97028"/>
    <lineage>
        <taxon>Eukaryota</taxon>
        <taxon>Viridiplantae</taxon>
        <taxon>Streptophyta</taxon>
        <taxon>Embryophyta</taxon>
        <taxon>Tracheophyta</taxon>
        <taxon>Spermatophyta</taxon>
        <taxon>Magnoliopsida</taxon>
        <taxon>eudicotyledons</taxon>
        <taxon>Gunneridae</taxon>
        <taxon>Pentapetalae</taxon>
        <taxon>rosids</taxon>
        <taxon>fabids</taxon>
        <taxon>Fabales</taxon>
        <taxon>Fabaceae</taxon>
        <taxon>Papilionoideae</taxon>
        <taxon>50 kb inversion clade</taxon>
        <taxon>NPAAA clade</taxon>
        <taxon>Hologalegina</taxon>
        <taxon>IRL clade</taxon>
        <taxon>Trifolieae</taxon>
        <taxon>Trifolium</taxon>
    </lineage>
</organism>
<comment type="caution">
    <text evidence="1">The sequence shown here is derived from an EMBL/GenBank/DDBJ whole genome shotgun (WGS) entry which is preliminary data.</text>
</comment>